<dbReference type="InterPro" id="IPR003593">
    <property type="entry name" value="AAA+_ATPase"/>
</dbReference>
<evidence type="ECO:0000313" key="20">
    <source>
        <dbReference type="Proteomes" id="UP000319383"/>
    </source>
</evidence>
<dbReference type="SMART" id="SM00382">
    <property type="entry name" value="AAA"/>
    <property type="match status" value="1"/>
</dbReference>
<dbReference type="InterPro" id="IPR009057">
    <property type="entry name" value="Homeodomain-like_sf"/>
</dbReference>
<sequence length="494" mass="55042">MHKVLVIDDDRTVLRLVEKALADVDIELFSAETAEDGMALLKQEQPDALLLDIMLPDKTGLELAQEIRAFDAKLPVVFITVSDDSDVAIEAMKLGAYEYVLKPLGIEQIQDLVERGLETRRLMQAPVLLQENNDQSLDGEVLVGRSPQMLEVYKQIGRVAAQDVSVLIRGESGTGKELIARAIYQHSHRDDNCFLAVNCAALTDTLLESELFGHEKGAFTGADHRRIGRFEQCNDGTIFLDEVGDMSPLTQSKVLRLLQEQRFERVGGSDMIQVDVRIISATNCDLERMIEDSEYRLDLFHRLNAFEIHLPPLRDRGNDIQLLIEHFLARFNQKLGKGITGISDEAMELLFGYSWPGNVRELQSVLRKAMLMATGPVLVPEFFPQELQSKKPAEPSAATADNKATDIAGFLDEREAAGSNDLHAESTEWMERYLLSRILQKHNGNQSKAAEELGITRGSLRHKIKTLGISINHVVKADADADESPDPVGEDCDC</sequence>
<dbReference type="Pfam" id="PF25601">
    <property type="entry name" value="AAA_lid_14"/>
    <property type="match status" value="1"/>
</dbReference>
<evidence type="ECO:0000256" key="16">
    <source>
        <dbReference type="PROSITE-ProRule" id="PRU00169"/>
    </source>
</evidence>
<evidence type="ECO:0000256" key="3">
    <source>
        <dbReference type="ARBA" id="ARBA00022490"/>
    </source>
</evidence>
<keyword evidence="11" id="KW-0010">Activator</keyword>
<keyword evidence="20" id="KW-1185">Reference proteome</keyword>
<dbReference type="SUPFAM" id="SSF52172">
    <property type="entry name" value="CheY-like"/>
    <property type="match status" value="1"/>
</dbReference>
<dbReference type="Gene3D" id="3.40.50.2300">
    <property type="match status" value="1"/>
</dbReference>
<dbReference type="Pfam" id="PF00158">
    <property type="entry name" value="Sigma54_activat"/>
    <property type="match status" value="1"/>
</dbReference>
<dbReference type="KEGG" id="sdyn:Mal52_46570"/>
<name>A0A517ZUK0_9PLAN</name>
<dbReference type="Proteomes" id="UP000319383">
    <property type="component" value="Chromosome"/>
</dbReference>
<keyword evidence="9" id="KW-0805">Transcription regulation</keyword>
<dbReference type="PRINTS" id="PR01590">
    <property type="entry name" value="HTHFIS"/>
</dbReference>
<keyword evidence="3" id="KW-0963">Cytoplasm</keyword>
<evidence type="ECO:0000313" key="19">
    <source>
        <dbReference type="EMBL" id="QDU46158.1"/>
    </source>
</evidence>
<protein>
    <recommendedName>
        <fullName evidence="2">DNA-binding transcriptional regulator NtrC</fullName>
    </recommendedName>
    <alternativeName>
        <fullName evidence="14">Nitrogen regulation protein NR(I)</fullName>
    </alternativeName>
    <alternativeName>
        <fullName evidence="15">Nitrogen regulator I</fullName>
    </alternativeName>
</protein>
<dbReference type="InterPro" id="IPR058031">
    <property type="entry name" value="AAA_lid_NorR"/>
</dbReference>
<feature type="domain" description="Response regulatory" evidence="18">
    <location>
        <begin position="3"/>
        <end position="117"/>
    </location>
</feature>
<dbReference type="InterPro" id="IPR011006">
    <property type="entry name" value="CheY-like_superfamily"/>
</dbReference>
<dbReference type="GO" id="GO:0006355">
    <property type="term" value="P:regulation of DNA-templated transcription"/>
    <property type="evidence" value="ECO:0007669"/>
    <property type="project" value="InterPro"/>
</dbReference>
<dbReference type="Pfam" id="PF02954">
    <property type="entry name" value="HTH_8"/>
    <property type="match status" value="1"/>
</dbReference>
<dbReference type="Gene3D" id="3.40.50.300">
    <property type="entry name" value="P-loop containing nucleotide triphosphate hydrolases"/>
    <property type="match status" value="1"/>
</dbReference>
<dbReference type="Gene3D" id="1.10.8.60">
    <property type="match status" value="1"/>
</dbReference>
<evidence type="ECO:0000259" key="17">
    <source>
        <dbReference type="PROSITE" id="PS50045"/>
    </source>
</evidence>
<dbReference type="InterPro" id="IPR001789">
    <property type="entry name" value="Sig_transdc_resp-reg_receiver"/>
</dbReference>
<evidence type="ECO:0000256" key="10">
    <source>
        <dbReference type="ARBA" id="ARBA00023125"/>
    </source>
</evidence>
<dbReference type="GO" id="GO:0043565">
    <property type="term" value="F:sequence-specific DNA binding"/>
    <property type="evidence" value="ECO:0007669"/>
    <property type="project" value="InterPro"/>
</dbReference>
<evidence type="ECO:0000256" key="6">
    <source>
        <dbReference type="ARBA" id="ARBA00022741"/>
    </source>
</evidence>
<dbReference type="InterPro" id="IPR002197">
    <property type="entry name" value="HTH_Fis"/>
</dbReference>
<dbReference type="Gene3D" id="1.10.10.60">
    <property type="entry name" value="Homeodomain-like"/>
    <property type="match status" value="1"/>
</dbReference>
<reference evidence="19 20" key="1">
    <citation type="submission" date="2019-02" db="EMBL/GenBank/DDBJ databases">
        <title>Deep-cultivation of Planctomycetes and their phenomic and genomic characterization uncovers novel biology.</title>
        <authorList>
            <person name="Wiegand S."/>
            <person name="Jogler M."/>
            <person name="Boedeker C."/>
            <person name="Pinto D."/>
            <person name="Vollmers J."/>
            <person name="Rivas-Marin E."/>
            <person name="Kohn T."/>
            <person name="Peeters S.H."/>
            <person name="Heuer A."/>
            <person name="Rast P."/>
            <person name="Oberbeckmann S."/>
            <person name="Bunk B."/>
            <person name="Jeske O."/>
            <person name="Meyerdierks A."/>
            <person name="Storesund J.E."/>
            <person name="Kallscheuer N."/>
            <person name="Luecker S."/>
            <person name="Lage O.M."/>
            <person name="Pohl T."/>
            <person name="Merkel B.J."/>
            <person name="Hornburger P."/>
            <person name="Mueller R.-W."/>
            <person name="Bruemmer F."/>
            <person name="Labrenz M."/>
            <person name="Spormann A.M."/>
            <person name="Op den Camp H."/>
            <person name="Overmann J."/>
            <person name="Amann R."/>
            <person name="Jetten M.S.M."/>
            <person name="Mascher T."/>
            <person name="Medema M.H."/>
            <person name="Devos D.P."/>
            <person name="Kaster A.-K."/>
            <person name="Ovreas L."/>
            <person name="Rohde M."/>
            <person name="Galperin M.Y."/>
            <person name="Jogler C."/>
        </authorList>
    </citation>
    <scope>NUCLEOTIDE SEQUENCE [LARGE SCALE GENOMIC DNA]</scope>
    <source>
        <strain evidence="19 20">Mal52</strain>
    </source>
</reference>
<dbReference type="EMBL" id="CP036276">
    <property type="protein sequence ID" value="QDU46158.1"/>
    <property type="molecule type" value="Genomic_DNA"/>
</dbReference>
<dbReference type="SUPFAM" id="SSF46689">
    <property type="entry name" value="Homeodomain-like"/>
    <property type="match status" value="1"/>
</dbReference>
<dbReference type="PROSITE" id="PS50110">
    <property type="entry name" value="RESPONSE_REGULATORY"/>
    <property type="match status" value="1"/>
</dbReference>
<dbReference type="InterPro" id="IPR025662">
    <property type="entry name" value="Sigma_54_int_dom_ATP-bd_1"/>
</dbReference>
<evidence type="ECO:0000259" key="18">
    <source>
        <dbReference type="PROSITE" id="PS50110"/>
    </source>
</evidence>
<keyword evidence="8" id="KW-0902">Two-component regulatory system</keyword>
<dbReference type="GO" id="GO:0000160">
    <property type="term" value="P:phosphorelay signal transduction system"/>
    <property type="evidence" value="ECO:0007669"/>
    <property type="project" value="UniProtKB-KW"/>
</dbReference>
<dbReference type="SMART" id="SM00448">
    <property type="entry name" value="REC"/>
    <property type="match status" value="1"/>
</dbReference>
<keyword evidence="7" id="KW-0067">ATP-binding</keyword>
<keyword evidence="4" id="KW-0678">Repressor</keyword>
<dbReference type="PROSITE" id="PS50045">
    <property type="entry name" value="SIGMA54_INTERACT_4"/>
    <property type="match status" value="1"/>
</dbReference>
<dbReference type="InterPro" id="IPR002078">
    <property type="entry name" value="Sigma_54_int"/>
</dbReference>
<evidence type="ECO:0000256" key="4">
    <source>
        <dbReference type="ARBA" id="ARBA00022491"/>
    </source>
</evidence>
<dbReference type="FunFam" id="3.40.50.300:FF:000006">
    <property type="entry name" value="DNA-binding transcriptional regulator NtrC"/>
    <property type="match status" value="1"/>
</dbReference>
<evidence type="ECO:0000256" key="14">
    <source>
        <dbReference type="ARBA" id="ARBA00029881"/>
    </source>
</evidence>
<feature type="modified residue" description="4-aspartylphosphate" evidence="16">
    <location>
        <position position="52"/>
    </location>
</feature>
<keyword evidence="12" id="KW-0804">Transcription</keyword>
<dbReference type="AlphaFoldDB" id="A0A517ZUK0"/>
<dbReference type="CDD" id="cd00009">
    <property type="entry name" value="AAA"/>
    <property type="match status" value="1"/>
</dbReference>
<keyword evidence="5 16" id="KW-0597">Phosphoprotein</keyword>
<keyword evidence="13" id="KW-0535">Nitrogen fixation</keyword>
<dbReference type="InterPro" id="IPR027417">
    <property type="entry name" value="P-loop_NTPase"/>
</dbReference>
<dbReference type="PANTHER" id="PTHR32071">
    <property type="entry name" value="TRANSCRIPTIONAL REGULATORY PROTEIN"/>
    <property type="match status" value="1"/>
</dbReference>
<dbReference type="PANTHER" id="PTHR32071:SF95">
    <property type="entry name" value="DNA-BINDING TRANSCRIPTIONAL REGULATOR NTRC"/>
    <property type="match status" value="1"/>
</dbReference>
<dbReference type="CDD" id="cd00156">
    <property type="entry name" value="REC"/>
    <property type="match status" value="1"/>
</dbReference>
<keyword evidence="6" id="KW-0547">Nucleotide-binding</keyword>
<dbReference type="RefSeq" id="WP_145378699.1">
    <property type="nucleotide sequence ID" value="NZ_CP036276.1"/>
</dbReference>
<dbReference type="Pfam" id="PF00072">
    <property type="entry name" value="Response_reg"/>
    <property type="match status" value="1"/>
</dbReference>
<comment type="subcellular location">
    <subcellularLocation>
        <location evidence="1">Cytoplasm</location>
    </subcellularLocation>
</comment>
<gene>
    <name evidence="19" type="primary">glnG_4</name>
    <name evidence="19" type="ORF">Mal52_46570</name>
</gene>
<evidence type="ECO:0000256" key="13">
    <source>
        <dbReference type="ARBA" id="ARBA00023231"/>
    </source>
</evidence>
<evidence type="ECO:0000256" key="5">
    <source>
        <dbReference type="ARBA" id="ARBA00022553"/>
    </source>
</evidence>
<evidence type="ECO:0000256" key="8">
    <source>
        <dbReference type="ARBA" id="ARBA00023012"/>
    </source>
</evidence>
<evidence type="ECO:0000256" key="15">
    <source>
        <dbReference type="ARBA" id="ARBA00031910"/>
    </source>
</evidence>
<evidence type="ECO:0000256" key="9">
    <source>
        <dbReference type="ARBA" id="ARBA00023015"/>
    </source>
</evidence>
<dbReference type="GO" id="GO:0005524">
    <property type="term" value="F:ATP binding"/>
    <property type="evidence" value="ECO:0007669"/>
    <property type="project" value="UniProtKB-KW"/>
</dbReference>
<evidence type="ECO:0000256" key="12">
    <source>
        <dbReference type="ARBA" id="ARBA00023163"/>
    </source>
</evidence>
<dbReference type="GO" id="GO:0005737">
    <property type="term" value="C:cytoplasm"/>
    <property type="evidence" value="ECO:0007669"/>
    <property type="project" value="UniProtKB-SubCell"/>
</dbReference>
<keyword evidence="10" id="KW-0238">DNA-binding</keyword>
<dbReference type="SUPFAM" id="SSF52540">
    <property type="entry name" value="P-loop containing nucleoside triphosphate hydrolases"/>
    <property type="match status" value="1"/>
</dbReference>
<feature type="domain" description="Sigma-54 factor interaction" evidence="17">
    <location>
        <begin position="142"/>
        <end position="371"/>
    </location>
</feature>
<evidence type="ECO:0000256" key="11">
    <source>
        <dbReference type="ARBA" id="ARBA00023159"/>
    </source>
</evidence>
<dbReference type="PROSITE" id="PS00675">
    <property type="entry name" value="SIGMA54_INTERACT_1"/>
    <property type="match status" value="1"/>
</dbReference>
<organism evidence="19 20">
    <name type="scientific">Symmachiella dynata</name>
    <dbReference type="NCBI Taxonomy" id="2527995"/>
    <lineage>
        <taxon>Bacteria</taxon>
        <taxon>Pseudomonadati</taxon>
        <taxon>Planctomycetota</taxon>
        <taxon>Planctomycetia</taxon>
        <taxon>Planctomycetales</taxon>
        <taxon>Planctomycetaceae</taxon>
        <taxon>Symmachiella</taxon>
    </lineage>
</organism>
<evidence type="ECO:0000256" key="1">
    <source>
        <dbReference type="ARBA" id="ARBA00004496"/>
    </source>
</evidence>
<evidence type="ECO:0000256" key="2">
    <source>
        <dbReference type="ARBA" id="ARBA00019059"/>
    </source>
</evidence>
<accession>A0A517ZUK0</accession>
<evidence type="ECO:0000256" key="7">
    <source>
        <dbReference type="ARBA" id="ARBA00022840"/>
    </source>
</evidence>
<proteinExistence type="predicted"/>